<feature type="domain" description="HD/PDEase" evidence="1">
    <location>
        <begin position="31"/>
        <end position="167"/>
    </location>
</feature>
<dbReference type="PANTHER" id="PTHR35569">
    <property type="entry name" value="CYANAMIDE HYDRATASE DDI2-RELATED"/>
    <property type="match status" value="1"/>
</dbReference>
<dbReference type="Pfam" id="PF01966">
    <property type="entry name" value="HD"/>
    <property type="match status" value="1"/>
</dbReference>
<dbReference type="Proteomes" id="UP000666369">
    <property type="component" value="Unassembled WGS sequence"/>
</dbReference>
<reference evidence="3" key="2">
    <citation type="submission" date="2023-07" db="EMBL/GenBank/DDBJ databases">
        <title>Duganella aceri sp. nov., isolated from tree sap.</title>
        <authorList>
            <person name="Kim I.S."/>
        </authorList>
    </citation>
    <scope>NUCLEOTIDE SEQUENCE [LARGE SCALE GENOMIC DNA]</scope>
    <source>
        <strain evidence="3">SAP-35</strain>
    </source>
</reference>
<gene>
    <name evidence="2" type="ORF">GW587_28110</name>
</gene>
<comment type="caution">
    <text evidence="2">The sequence shown here is derived from an EMBL/GenBank/DDBJ whole genome shotgun (WGS) entry which is preliminary data.</text>
</comment>
<name>A0ABX0FUH1_9BURK</name>
<evidence type="ECO:0000259" key="1">
    <source>
        <dbReference type="SMART" id="SM00471"/>
    </source>
</evidence>
<dbReference type="CDD" id="cd00077">
    <property type="entry name" value="HDc"/>
    <property type="match status" value="1"/>
</dbReference>
<dbReference type="SUPFAM" id="SSF109604">
    <property type="entry name" value="HD-domain/PDEase-like"/>
    <property type="match status" value="1"/>
</dbReference>
<accession>A0ABX0FUH1</accession>
<proteinExistence type="predicted"/>
<dbReference type="SMART" id="SM00471">
    <property type="entry name" value="HDc"/>
    <property type="match status" value="1"/>
</dbReference>
<dbReference type="InterPro" id="IPR003607">
    <property type="entry name" value="HD/PDEase_dom"/>
</dbReference>
<organism evidence="2 3">
    <name type="scientific">Duganella aceris</name>
    <dbReference type="NCBI Taxonomy" id="2703883"/>
    <lineage>
        <taxon>Bacteria</taxon>
        <taxon>Pseudomonadati</taxon>
        <taxon>Pseudomonadota</taxon>
        <taxon>Betaproteobacteria</taxon>
        <taxon>Burkholderiales</taxon>
        <taxon>Oxalobacteraceae</taxon>
        <taxon>Telluria group</taxon>
        <taxon>Duganella</taxon>
    </lineage>
</organism>
<reference evidence="2 3" key="1">
    <citation type="submission" date="2020-01" db="EMBL/GenBank/DDBJ databases">
        <authorList>
            <person name="Lee S.D."/>
        </authorList>
    </citation>
    <scope>NUCLEOTIDE SEQUENCE [LARGE SCALE GENOMIC DNA]</scope>
    <source>
        <strain evidence="2 3">SAP-35</strain>
    </source>
</reference>
<protein>
    <submittedName>
        <fullName evidence="2">HD domain-containing protein</fullName>
    </submittedName>
</protein>
<dbReference type="PANTHER" id="PTHR35569:SF1">
    <property type="entry name" value="CYANAMIDE HYDRATASE DDI2-RELATED"/>
    <property type="match status" value="1"/>
</dbReference>
<keyword evidence="3" id="KW-1185">Reference proteome</keyword>
<evidence type="ECO:0000313" key="3">
    <source>
        <dbReference type="Proteomes" id="UP000666369"/>
    </source>
</evidence>
<dbReference type="InterPro" id="IPR006674">
    <property type="entry name" value="HD_domain"/>
</dbReference>
<sequence>MFNYLTLTERFPGLPATPVIIEAFDYARERMPAYLFNHVVRSWIFAYQLGKLKGLSYDAEVVAISTLLHDLGLTAHADGPHRFEVNGAAVAVAFARERGFDARRCQLVWDAIALHATPSIGFLKEPEVALCGRAISVDFGAPDYEAFAQADIDAIVAAVPRLQMKREFAACACKIAHTRPETTYDNFIRDFGERFVPGYQRMSWVDMIAGGPFSE</sequence>
<dbReference type="Gene3D" id="1.10.3210.10">
    <property type="entry name" value="Hypothetical protein af1432"/>
    <property type="match status" value="1"/>
</dbReference>
<dbReference type="EMBL" id="JAADJT010000017">
    <property type="protein sequence ID" value="NGZ88109.1"/>
    <property type="molecule type" value="Genomic_DNA"/>
</dbReference>
<evidence type="ECO:0000313" key="2">
    <source>
        <dbReference type="EMBL" id="NGZ88109.1"/>
    </source>
</evidence>
<dbReference type="RefSeq" id="WP_166108226.1">
    <property type="nucleotide sequence ID" value="NZ_JAADJT010000017.1"/>
</dbReference>